<dbReference type="Pfam" id="PF03478">
    <property type="entry name" value="Beta-prop_KIB1-4"/>
    <property type="match status" value="1"/>
</dbReference>
<dbReference type="InterPro" id="IPR001810">
    <property type="entry name" value="F-box_dom"/>
</dbReference>
<dbReference type="SUPFAM" id="SSF81383">
    <property type="entry name" value="F-box domain"/>
    <property type="match status" value="1"/>
</dbReference>
<sequence>MSKWADLPGDLLNVILSKIFGKDRHTFSLVCRSWNAVVATSPYRYSPCLMYYLRSKHMWKFYQYNSFFCLSFPELENAEIRCSKYGWLLMSRYDNSLFFFDPFNNRKIELPCKHPFDYTTICFFHPPTSPDCVVVGIATPHFGEVVVKIVVLRHGENKWEVNKYRHGKRFLVSCGAPVLHRGLLYFLDVKGNIATFDMSKRDCKLHFVIKFRCLWRRRIGSKIKEHFLFKIKGEENLFAVFLMHEERKVNMFKLLEPEMKWELVENIGDKVLYLSHISSFGDIAYLKNMENRIYFPRFHGDTAVYYSLSSGKYHSLDQNYNSSNNSCLLKRWDSAVWITPAPTPDLFTDLIWCPEVDPA</sequence>
<gene>
    <name evidence="2" type="ORF">DH2020_007195</name>
</gene>
<keyword evidence="3" id="KW-1185">Reference proteome</keyword>
<protein>
    <recommendedName>
        <fullName evidence="1">F-box domain-containing protein</fullName>
    </recommendedName>
</protein>
<dbReference type="Gene3D" id="1.20.1280.50">
    <property type="match status" value="1"/>
</dbReference>
<dbReference type="EMBL" id="JABTTQ020003506">
    <property type="protein sequence ID" value="KAK6114926.1"/>
    <property type="molecule type" value="Genomic_DNA"/>
</dbReference>
<dbReference type="InterPro" id="IPR036047">
    <property type="entry name" value="F-box-like_dom_sf"/>
</dbReference>
<reference evidence="2 3" key="1">
    <citation type="journal article" date="2021" name="Comput. Struct. Biotechnol. J.">
        <title>De novo genome assembly of the potent medicinal plant Rehmannia glutinosa using nanopore technology.</title>
        <authorList>
            <person name="Ma L."/>
            <person name="Dong C."/>
            <person name="Song C."/>
            <person name="Wang X."/>
            <person name="Zheng X."/>
            <person name="Niu Y."/>
            <person name="Chen S."/>
            <person name="Feng W."/>
        </authorList>
    </citation>
    <scope>NUCLEOTIDE SEQUENCE [LARGE SCALE GENOMIC DNA]</scope>
    <source>
        <strain evidence="2">DH-2019</strain>
    </source>
</reference>
<evidence type="ECO:0000313" key="2">
    <source>
        <dbReference type="EMBL" id="KAK6114926.1"/>
    </source>
</evidence>
<feature type="domain" description="F-box" evidence="1">
    <location>
        <begin position="7"/>
        <end position="46"/>
    </location>
</feature>
<dbReference type="Pfam" id="PF00646">
    <property type="entry name" value="F-box"/>
    <property type="match status" value="1"/>
</dbReference>
<name>A0ABR0TYA6_REHGL</name>
<dbReference type="PANTHER" id="PTHR33127:SF5">
    <property type="entry name" value="TRANSMEMBRANE PROTEIN"/>
    <property type="match status" value="1"/>
</dbReference>
<dbReference type="SMART" id="SM00256">
    <property type="entry name" value="FBOX"/>
    <property type="match status" value="1"/>
</dbReference>
<dbReference type="InterPro" id="IPR005174">
    <property type="entry name" value="KIB1-4_b-propeller"/>
</dbReference>
<dbReference type="Proteomes" id="UP001318860">
    <property type="component" value="Unassembled WGS sequence"/>
</dbReference>
<proteinExistence type="predicted"/>
<evidence type="ECO:0000259" key="1">
    <source>
        <dbReference type="SMART" id="SM00256"/>
    </source>
</evidence>
<evidence type="ECO:0000313" key="3">
    <source>
        <dbReference type="Proteomes" id="UP001318860"/>
    </source>
</evidence>
<dbReference type="PANTHER" id="PTHR33127">
    <property type="entry name" value="TRANSMEMBRANE PROTEIN"/>
    <property type="match status" value="1"/>
</dbReference>
<organism evidence="2 3">
    <name type="scientific">Rehmannia glutinosa</name>
    <name type="common">Chinese foxglove</name>
    <dbReference type="NCBI Taxonomy" id="99300"/>
    <lineage>
        <taxon>Eukaryota</taxon>
        <taxon>Viridiplantae</taxon>
        <taxon>Streptophyta</taxon>
        <taxon>Embryophyta</taxon>
        <taxon>Tracheophyta</taxon>
        <taxon>Spermatophyta</taxon>
        <taxon>Magnoliopsida</taxon>
        <taxon>eudicotyledons</taxon>
        <taxon>Gunneridae</taxon>
        <taxon>Pentapetalae</taxon>
        <taxon>asterids</taxon>
        <taxon>lamiids</taxon>
        <taxon>Lamiales</taxon>
        <taxon>Orobanchaceae</taxon>
        <taxon>Rehmannieae</taxon>
        <taxon>Rehmannia</taxon>
    </lineage>
</organism>
<accession>A0ABR0TYA6</accession>
<comment type="caution">
    <text evidence="2">The sequence shown here is derived from an EMBL/GenBank/DDBJ whole genome shotgun (WGS) entry which is preliminary data.</text>
</comment>